<accession>A0A834P7S6</accession>
<gene>
    <name evidence="2" type="ORF">H0235_004789</name>
</gene>
<feature type="compositionally biased region" description="Acidic residues" evidence="1">
    <location>
        <begin position="53"/>
        <end position="65"/>
    </location>
</feature>
<reference evidence="2" key="1">
    <citation type="journal article" date="2020" name="G3 (Bethesda)">
        <title>High-Quality Assemblies for Three Invasive Social Wasps from the &lt;i&gt;Vespula&lt;/i&gt; Genus.</title>
        <authorList>
            <person name="Harrop T.W.R."/>
            <person name="Guhlin J."/>
            <person name="McLaughlin G.M."/>
            <person name="Permina E."/>
            <person name="Stockwell P."/>
            <person name="Gilligan J."/>
            <person name="Le Lec M.F."/>
            <person name="Gruber M.A.M."/>
            <person name="Quinn O."/>
            <person name="Lovegrove M."/>
            <person name="Duncan E.J."/>
            <person name="Remnant E.J."/>
            <person name="Van Eeckhoven J."/>
            <person name="Graham B."/>
            <person name="Knapp R.A."/>
            <person name="Langford K.W."/>
            <person name="Kronenberg Z."/>
            <person name="Press M.O."/>
            <person name="Eacker S.M."/>
            <person name="Wilson-Rankin E.E."/>
            <person name="Purcell J."/>
            <person name="Lester P.J."/>
            <person name="Dearden P.K."/>
        </authorList>
    </citation>
    <scope>NUCLEOTIDE SEQUENCE</scope>
    <source>
        <strain evidence="2">Volc-1</strain>
    </source>
</reference>
<feature type="region of interest" description="Disordered" evidence="1">
    <location>
        <begin position="1"/>
        <end position="65"/>
    </location>
</feature>
<evidence type="ECO:0000313" key="2">
    <source>
        <dbReference type="EMBL" id="KAF7431865.1"/>
    </source>
</evidence>
<organism evidence="2 3">
    <name type="scientific">Vespula pensylvanica</name>
    <name type="common">Western yellow jacket</name>
    <name type="synonym">Wasp</name>
    <dbReference type="NCBI Taxonomy" id="30213"/>
    <lineage>
        <taxon>Eukaryota</taxon>
        <taxon>Metazoa</taxon>
        <taxon>Ecdysozoa</taxon>
        <taxon>Arthropoda</taxon>
        <taxon>Hexapoda</taxon>
        <taxon>Insecta</taxon>
        <taxon>Pterygota</taxon>
        <taxon>Neoptera</taxon>
        <taxon>Endopterygota</taxon>
        <taxon>Hymenoptera</taxon>
        <taxon>Apocrita</taxon>
        <taxon>Aculeata</taxon>
        <taxon>Vespoidea</taxon>
        <taxon>Vespidae</taxon>
        <taxon>Vespinae</taxon>
        <taxon>Vespula</taxon>
    </lineage>
</organism>
<keyword evidence="3" id="KW-1185">Reference proteome</keyword>
<evidence type="ECO:0000313" key="3">
    <source>
        <dbReference type="Proteomes" id="UP000600918"/>
    </source>
</evidence>
<evidence type="ECO:0000256" key="1">
    <source>
        <dbReference type="SAM" id="MobiDB-lite"/>
    </source>
</evidence>
<dbReference type="AlphaFoldDB" id="A0A834P7S6"/>
<name>A0A834P7S6_VESPE</name>
<dbReference type="Proteomes" id="UP000600918">
    <property type="component" value="Unassembled WGS sequence"/>
</dbReference>
<proteinExistence type="predicted"/>
<sequence>MPDDQEISVFEDRLQASTSRSSFFKEEDGKREKEKRDRQAEKQGVVARRLLHDDDDDDGDDDDNEALAVGVTCSTRSSGAMGSSSKCTEKRRCTGRAISSGSTEEVAEHPRIAYSMSSQMGQVFTSTTQRYTVECHFRVVSRHTTNRNEEDRGSCSIPIERRKDSVPGKAVLSDLVKNEWAEHFLSRPAIDLASLRYKRLNTVLERAVQSLDRLLGT</sequence>
<dbReference type="EMBL" id="JACSDY010000003">
    <property type="protein sequence ID" value="KAF7431865.1"/>
    <property type="molecule type" value="Genomic_DNA"/>
</dbReference>
<protein>
    <submittedName>
        <fullName evidence="2">Uncharacterized protein</fullName>
    </submittedName>
</protein>
<feature type="compositionally biased region" description="Basic and acidic residues" evidence="1">
    <location>
        <begin position="23"/>
        <end position="41"/>
    </location>
</feature>
<comment type="caution">
    <text evidence="2">The sequence shown here is derived from an EMBL/GenBank/DDBJ whole genome shotgun (WGS) entry which is preliminary data.</text>
</comment>